<dbReference type="Pfam" id="PF01747">
    <property type="entry name" value="ATP-sulfurylase"/>
    <property type="match status" value="1"/>
</dbReference>
<dbReference type="Pfam" id="PF14306">
    <property type="entry name" value="PUA_2"/>
    <property type="match status" value="1"/>
</dbReference>
<dbReference type="Gene3D" id="3.40.50.620">
    <property type="entry name" value="HUPs"/>
    <property type="match status" value="1"/>
</dbReference>
<keyword evidence="11" id="KW-0418">Kinase</keyword>
<dbReference type="CDD" id="cd02027">
    <property type="entry name" value="APSK"/>
    <property type="match status" value="1"/>
</dbReference>
<dbReference type="InterPro" id="IPR002891">
    <property type="entry name" value="APS"/>
</dbReference>
<comment type="similarity">
    <text evidence="4">In the N-terminal section; belongs to the APS kinase family.</text>
</comment>
<evidence type="ECO:0000256" key="15">
    <source>
        <dbReference type="ARBA" id="ARBA00049370"/>
    </source>
</evidence>
<keyword evidence="10" id="KW-0547">Nucleotide-binding</keyword>
<comment type="similarity">
    <text evidence="5">In the C-terminal section; belongs to the sulfate adenylyltransferase family.</text>
</comment>
<dbReference type="Gene3D" id="3.10.400.10">
    <property type="entry name" value="Sulfate adenylyltransferase"/>
    <property type="match status" value="1"/>
</dbReference>
<dbReference type="HAMAP" id="MF_00065">
    <property type="entry name" value="Adenylyl_sulf_kinase"/>
    <property type="match status" value="1"/>
</dbReference>
<keyword evidence="20" id="KW-1185">Reference proteome</keyword>
<evidence type="ECO:0000256" key="8">
    <source>
        <dbReference type="ARBA" id="ARBA00022679"/>
    </source>
</evidence>
<keyword evidence="7" id="KW-0934">Plastid</keyword>
<sequence length="604" mass="68411">MTGSQKPESNVFFQSHHVSRLKRGEILGSGRRFRGCTVWFTGLSGAGKTSIAFGIEDFLCRNKIFTYALDGDNIRYGLNKDLGFTSEDRTENIRRIGEVARLFADAGAIALTSFISPFARDRDTARRIHEEGDLPFFEVFVDTPIEVCEQRDVKGLYKKARAGAISEFTGISSKYEYPVKPDLVLKAGEDSLGDCIKKVIQLLIQNKIISEEIVREIHELFIPESQQNDYNKMASLMPSIDINTIDLQWVQVLSEGWATPLKGFMRENEYLQCLHFGALIDETLHNQTIPIVLAIDDQTKQRIENSKSISLIYKSKVIAILEDIDIFAHRKEERAAAVFKTTNIGHPSIRMIYDSGNWLVGGDLKVFQKVMWNDGLDSYRLTPNQIKSKLREMNADAVFAFQLRNPIHNGHALLMQDTKRQLLEREFKNPVLLLHPLGGWTKEDDVPLDVRIRQHEAVLEEGVLDASSTLMAIFPSPMSYAGPREVQWHAKARLVTGANFYIVGRDPAGIPHPDTGNDLYDPTHGRKVLAMAPGLTKFEIIPFRVAAYNKVNNQMEFFDESKKVEFEFISGTKMRGFARQGVEPPVGFMAPKAWKVLSDYYQKK</sequence>
<protein>
    <submittedName>
        <fullName evidence="19">Uncharacterized protein</fullName>
    </submittedName>
</protein>
<dbReference type="EMBL" id="CAJPVJ010000136">
    <property type="protein sequence ID" value="CAG2161418.1"/>
    <property type="molecule type" value="Genomic_DNA"/>
</dbReference>
<evidence type="ECO:0000259" key="16">
    <source>
        <dbReference type="Pfam" id="PF01583"/>
    </source>
</evidence>
<dbReference type="FunFam" id="3.40.50.300:FF:000212">
    <property type="entry name" value="Adenylyl-sulfate kinase"/>
    <property type="match status" value="1"/>
</dbReference>
<dbReference type="UniPathway" id="UPA00097"/>
<dbReference type="SUPFAM" id="SSF88697">
    <property type="entry name" value="PUA domain-like"/>
    <property type="match status" value="1"/>
</dbReference>
<dbReference type="GO" id="GO:0004781">
    <property type="term" value="F:sulfate adenylyltransferase (ATP) activity"/>
    <property type="evidence" value="ECO:0007669"/>
    <property type="project" value="UniProtKB-EC"/>
</dbReference>
<dbReference type="GO" id="GO:0005524">
    <property type="term" value="F:ATP binding"/>
    <property type="evidence" value="ECO:0007669"/>
    <property type="project" value="UniProtKB-KW"/>
</dbReference>
<evidence type="ECO:0000256" key="7">
    <source>
        <dbReference type="ARBA" id="ARBA00022640"/>
    </source>
</evidence>
<dbReference type="OrthoDB" id="506431at2759"/>
<evidence type="ECO:0000256" key="11">
    <source>
        <dbReference type="ARBA" id="ARBA00022777"/>
    </source>
</evidence>
<proteinExistence type="inferred from homology"/>
<dbReference type="AlphaFoldDB" id="A0A7R9LCK7"/>
<evidence type="ECO:0000256" key="9">
    <source>
        <dbReference type="ARBA" id="ARBA00022695"/>
    </source>
</evidence>
<dbReference type="Pfam" id="PF01583">
    <property type="entry name" value="APS_kinase"/>
    <property type="match status" value="1"/>
</dbReference>
<comment type="catalytic activity">
    <reaction evidence="15">
        <text>sulfate + ATP + H(+) = adenosine 5'-phosphosulfate + diphosphate</text>
        <dbReference type="Rhea" id="RHEA:18133"/>
        <dbReference type="ChEBI" id="CHEBI:15378"/>
        <dbReference type="ChEBI" id="CHEBI:16189"/>
        <dbReference type="ChEBI" id="CHEBI:30616"/>
        <dbReference type="ChEBI" id="CHEBI:33019"/>
        <dbReference type="ChEBI" id="CHEBI:58243"/>
        <dbReference type="EC" id="2.7.7.4"/>
    </reaction>
</comment>
<name>A0A7R9LCK7_9ACAR</name>
<dbReference type="Gene3D" id="3.40.50.300">
    <property type="entry name" value="P-loop containing nucleotide triphosphate hydrolases"/>
    <property type="match status" value="1"/>
</dbReference>
<evidence type="ECO:0000256" key="6">
    <source>
        <dbReference type="ARBA" id="ARBA00022528"/>
    </source>
</evidence>
<dbReference type="Proteomes" id="UP000728032">
    <property type="component" value="Unassembled WGS sequence"/>
</dbReference>
<evidence type="ECO:0000256" key="4">
    <source>
        <dbReference type="ARBA" id="ARBA00007268"/>
    </source>
</evidence>
<dbReference type="InterPro" id="IPR002650">
    <property type="entry name" value="Sulphate_adenylyltransferase"/>
</dbReference>
<dbReference type="NCBIfam" id="TIGR00339">
    <property type="entry name" value="sopT"/>
    <property type="match status" value="1"/>
</dbReference>
<accession>A0A7R9LCK7</accession>
<evidence type="ECO:0000256" key="14">
    <source>
        <dbReference type="ARBA" id="ARBA00037980"/>
    </source>
</evidence>
<evidence type="ECO:0000256" key="5">
    <source>
        <dbReference type="ARBA" id="ARBA00009290"/>
    </source>
</evidence>
<dbReference type="InterPro" id="IPR024951">
    <property type="entry name" value="Sulfurylase_cat_dom"/>
</dbReference>
<dbReference type="GO" id="GO:0000103">
    <property type="term" value="P:sulfate assimilation"/>
    <property type="evidence" value="ECO:0007669"/>
    <property type="project" value="UniProtKB-UniPathway"/>
</dbReference>
<dbReference type="FunFam" id="3.40.50.620:FF:000006">
    <property type="entry name" value="bifunctional 3'-phosphoadenosine 5'-phosphosulfate synthase 1"/>
    <property type="match status" value="1"/>
</dbReference>
<dbReference type="PANTHER" id="PTHR11055">
    <property type="entry name" value="BIFUNCTIONAL 3'-PHOSPHOADENOSINE 5'-PHOSPHOSULFATE SYNTHASE"/>
    <property type="match status" value="1"/>
</dbReference>
<keyword evidence="13" id="KW-0809">Transit peptide</keyword>
<keyword evidence="9" id="KW-0548">Nucleotidyltransferase</keyword>
<dbReference type="CDD" id="cd00517">
    <property type="entry name" value="ATPS"/>
    <property type="match status" value="1"/>
</dbReference>
<evidence type="ECO:0000313" key="19">
    <source>
        <dbReference type="EMBL" id="CAD7637815.1"/>
    </source>
</evidence>
<keyword evidence="8" id="KW-0808">Transferase</keyword>
<keyword evidence="6" id="KW-0150">Chloroplast</keyword>
<comment type="pathway">
    <text evidence="3">Sulfur metabolism; sulfate assimilation.</text>
</comment>
<evidence type="ECO:0000256" key="2">
    <source>
        <dbReference type="ARBA" id="ARBA00005048"/>
    </source>
</evidence>
<feature type="domain" description="APS kinase" evidence="16">
    <location>
        <begin position="34"/>
        <end position="186"/>
    </location>
</feature>
<evidence type="ECO:0000256" key="12">
    <source>
        <dbReference type="ARBA" id="ARBA00022840"/>
    </source>
</evidence>
<evidence type="ECO:0000313" key="20">
    <source>
        <dbReference type="Proteomes" id="UP000728032"/>
    </source>
</evidence>
<comment type="similarity">
    <text evidence="14">Belongs to the sulfate adenylyltransferase family.</text>
</comment>
<dbReference type="SUPFAM" id="SSF52540">
    <property type="entry name" value="P-loop containing nucleoside triphosphate hydrolases"/>
    <property type="match status" value="1"/>
</dbReference>
<keyword evidence="12" id="KW-0067">ATP-binding</keyword>
<organism evidence="19">
    <name type="scientific">Oppiella nova</name>
    <dbReference type="NCBI Taxonomy" id="334625"/>
    <lineage>
        <taxon>Eukaryota</taxon>
        <taxon>Metazoa</taxon>
        <taxon>Ecdysozoa</taxon>
        <taxon>Arthropoda</taxon>
        <taxon>Chelicerata</taxon>
        <taxon>Arachnida</taxon>
        <taxon>Acari</taxon>
        <taxon>Acariformes</taxon>
        <taxon>Sarcoptiformes</taxon>
        <taxon>Oribatida</taxon>
        <taxon>Brachypylina</taxon>
        <taxon>Oppioidea</taxon>
        <taxon>Oppiidae</taxon>
        <taxon>Oppiella</taxon>
    </lineage>
</organism>
<dbReference type="EMBL" id="OC914961">
    <property type="protein sequence ID" value="CAD7637815.1"/>
    <property type="molecule type" value="Genomic_DNA"/>
</dbReference>
<feature type="domain" description="ATP-sulfurylase PUA-like" evidence="18">
    <location>
        <begin position="216"/>
        <end position="369"/>
    </location>
</feature>
<dbReference type="GO" id="GO:0004020">
    <property type="term" value="F:adenylylsulfate kinase activity"/>
    <property type="evidence" value="ECO:0007669"/>
    <property type="project" value="InterPro"/>
</dbReference>
<evidence type="ECO:0000259" key="18">
    <source>
        <dbReference type="Pfam" id="PF14306"/>
    </source>
</evidence>
<dbReference type="NCBIfam" id="TIGR00455">
    <property type="entry name" value="apsK"/>
    <property type="match status" value="1"/>
</dbReference>
<dbReference type="InterPro" id="IPR059117">
    <property type="entry name" value="APS_kinase_dom"/>
</dbReference>
<evidence type="ECO:0000256" key="13">
    <source>
        <dbReference type="ARBA" id="ARBA00022946"/>
    </source>
</evidence>
<dbReference type="InterPro" id="IPR027417">
    <property type="entry name" value="P-loop_NTPase"/>
</dbReference>
<dbReference type="InterPro" id="IPR015947">
    <property type="entry name" value="PUA-like_sf"/>
</dbReference>
<dbReference type="GO" id="GO:0050428">
    <property type="term" value="P:3'-phosphoadenosine 5'-phosphosulfate biosynthetic process"/>
    <property type="evidence" value="ECO:0007669"/>
    <property type="project" value="TreeGrafter"/>
</dbReference>
<feature type="domain" description="Sulphate adenylyltransferase catalytic" evidence="17">
    <location>
        <begin position="378"/>
        <end position="599"/>
    </location>
</feature>
<dbReference type="PANTHER" id="PTHR11055:SF1">
    <property type="entry name" value="PAPS SYNTHETASE, ISOFORM D"/>
    <property type="match status" value="1"/>
</dbReference>
<evidence type="ECO:0000256" key="1">
    <source>
        <dbReference type="ARBA" id="ARBA00004229"/>
    </source>
</evidence>
<comment type="subcellular location">
    <subcellularLocation>
        <location evidence="1">Plastid</location>
        <location evidence="1">Chloroplast</location>
    </subcellularLocation>
</comment>
<dbReference type="SUPFAM" id="SSF52374">
    <property type="entry name" value="Nucleotidylyl transferase"/>
    <property type="match status" value="1"/>
</dbReference>
<evidence type="ECO:0000256" key="10">
    <source>
        <dbReference type="ARBA" id="ARBA00022741"/>
    </source>
</evidence>
<dbReference type="InterPro" id="IPR014729">
    <property type="entry name" value="Rossmann-like_a/b/a_fold"/>
</dbReference>
<comment type="pathway">
    <text evidence="2">Sulfur metabolism; hydrogen sulfide biosynthesis; sulfite from sulfate: step 1/3.</text>
</comment>
<evidence type="ECO:0000256" key="3">
    <source>
        <dbReference type="ARBA" id="ARBA00005050"/>
    </source>
</evidence>
<dbReference type="FunFam" id="3.10.400.10:FF:000002">
    <property type="entry name" value="ATP sulfurylase 2"/>
    <property type="match status" value="1"/>
</dbReference>
<gene>
    <name evidence="19" type="ORF">ONB1V03_LOCUS1038</name>
</gene>
<evidence type="ECO:0000259" key="17">
    <source>
        <dbReference type="Pfam" id="PF01747"/>
    </source>
</evidence>
<dbReference type="NCBIfam" id="NF003013">
    <property type="entry name" value="PRK03846.1"/>
    <property type="match status" value="1"/>
</dbReference>
<dbReference type="InterPro" id="IPR025980">
    <property type="entry name" value="ATP-Sase_PUA-like_dom"/>
</dbReference>
<reference evidence="19" key="1">
    <citation type="submission" date="2020-11" db="EMBL/GenBank/DDBJ databases">
        <authorList>
            <person name="Tran Van P."/>
        </authorList>
    </citation>
    <scope>NUCLEOTIDE SEQUENCE</scope>
</reference>